<dbReference type="GO" id="GO:0110154">
    <property type="term" value="P:RNA decapping"/>
    <property type="evidence" value="ECO:0007669"/>
    <property type="project" value="TreeGrafter"/>
</dbReference>
<dbReference type="CDD" id="cd07422">
    <property type="entry name" value="MPP_ApaH"/>
    <property type="match status" value="1"/>
</dbReference>
<dbReference type="Proteomes" id="UP000198773">
    <property type="component" value="Unassembled WGS sequence"/>
</dbReference>
<dbReference type="GO" id="GO:0016791">
    <property type="term" value="F:phosphatase activity"/>
    <property type="evidence" value="ECO:0007669"/>
    <property type="project" value="TreeGrafter"/>
</dbReference>
<organism evidence="10 11">
    <name type="scientific">Alkalimonas amylolytica</name>
    <dbReference type="NCBI Taxonomy" id="152573"/>
    <lineage>
        <taxon>Bacteria</taxon>
        <taxon>Pseudomonadati</taxon>
        <taxon>Pseudomonadota</taxon>
        <taxon>Gammaproteobacteria</taxon>
        <taxon>Alkalimonas</taxon>
    </lineage>
</organism>
<dbReference type="EMBL" id="FNRM01000001">
    <property type="protein sequence ID" value="SEA04000.1"/>
    <property type="molecule type" value="Genomic_DNA"/>
</dbReference>
<dbReference type="InterPro" id="IPR004843">
    <property type="entry name" value="Calcineurin-like_PHP"/>
</dbReference>
<proteinExistence type="inferred from homology"/>
<evidence type="ECO:0000256" key="1">
    <source>
        <dbReference type="ARBA" id="ARBA00003413"/>
    </source>
</evidence>
<evidence type="ECO:0000256" key="2">
    <source>
        <dbReference type="ARBA" id="ARBA00005419"/>
    </source>
</evidence>
<dbReference type="Pfam" id="PF00149">
    <property type="entry name" value="Metallophos"/>
    <property type="match status" value="1"/>
</dbReference>
<dbReference type="InterPro" id="IPR004617">
    <property type="entry name" value="ApaH"/>
</dbReference>
<evidence type="ECO:0000256" key="6">
    <source>
        <dbReference type="ARBA" id="ARBA00032248"/>
    </source>
</evidence>
<dbReference type="STRING" id="152573.SAMN04488051_101442"/>
<dbReference type="NCBIfam" id="NF001204">
    <property type="entry name" value="PRK00166.1"/>
    <property type="match status" value="1"/>
</dbReference>
<evidence type="ECO:0000259" key="9">
    <source>
        <dbReference type="Pfam" id="PF00149"/>
    </source>
</evidence>
<reference evidence="10 11" key="1">
    <citation type="submission" date="2016-10" db="EMBL/GenBank/DDBJ databases">
        <authorList>
            <person name="de Groot N.N."/>
        </authorList>
    </citation>
    <scope>NUCLEOTIDE SEQUENCE [LARGE SCALE GENOMIC DNA]</scope>
    <source>
        <strain evidence="10 11">CGMCC 1.3430</strain>
    </source>
</reference>
<dbReference type="PIRSF" id="PIRSF000903">
    <property type="entry name" value="B5n-ttraPtase_sm"/>
    <property type="match status" value="1"/>
</dbReference>
<dbReference type="GO" id="GO:0008803">
    <property type="term" value="F:bis(5'-nucleosyl)-tetraphosphatase (symmetrical) activity"/>
    <property type="evidence" value="ECO:0007669"/>
    <property type="project" value="UniProtKB-EC"/>
</dbReference>
<comment type="catalytic activity">
    <reaction evidence="8">
        <text>P(1),P(4)-bis(5'-adenosyl) tetraphosphate + H2O = 2 ADP + 2 H(+)</text>
        <dbReference type="Rhea" id="RHEA:24252"/>
        <dbReference type="ChEBI" id="CHEBI:15377"/>
        <dbReference type="ChEBI" id="CHEBI:15378"/>
        <dbReference type="ChEBI" id="CHEBI:58141"/>
        <dbReference type="ChEBI" id="CHEBI:456216"/>
        <dbReference type="EC" id="3.6.1.41"/>
    </reaction>
</comment>
<comment type="function">
    <text evidence="1">Hydrolyzes diadenosine 5',5'''-P1,P4-tetraphosphate to yield ADP.</text>
</comment>
<dbReference type="AlphaFoldDB" id="A0A1H3XXM5"/>
<dbReference type="EC" id="3.6.1.41" evidence="3"/>
<dbReference type="PANTHER" id="PTHR42850">
    <property type="entry name" value="METALLOPHOSPHOESTERASE"/>
    <property type="match status" value="1"/>
</dbReference>
<dbReference type="NCBIfam" id="TIGR00668">
    <property type="entry name" value="apaH"/>
    <property type="match status" value="1"/>
</dbReference>
<evidence type="ECO:0000256" key="3">
    <source>
        <dbReference type="ARBA" id="ARBA00012506"/>
    </source>
</evidence>
<dbReference type="Gene3D" id="3.60.21.10">
    <property type="match status" value="1"/>
</dbReference>
<dbReference type="RefSeq" id="WP_091338759.1">
    <property type="nucleotide sequence ID" value="NZ_FNRM01000001.1"/>
</dbReference>
<dbReference type="InterPro" id="IPR050126">
    <property type="entry name" value="Ap4A_hydrolase"/>
</dbReference>
<accession>A0A1H3XXM5</accession>
<gene>
    <name evidence="10" type="ORF">SAMN04488051_101442</name>
</gene>
<evidence type="ECO:0000313" key="10">
    <source>
        <dbReference type="EMBL" id="SEA04000.1"/>
    </source>
</evidence>
<evidence type="ECO:0000256" key="5">
    <source>
        <dbReference type="ARBA" id="ARBA00031248"/>
    </source>
</evidence>
<keyword evidence="4" id="KW-0378">Hydrolase</keyword>
<feature type="domain" description="Calcineurin-like phosphoesterase" evidence="9">
    <location>
        <begin position="4"/>
        <end position="129"/>
    </location>
</feature>
<evidence type="ECO:0000256" key="7">
    <source>
        <dbReference type="ARBA" id="ARBA00033210"/>
    </source>
</evidence>
<evidence type="ECO:0000256" key="4">
    <source>
        <dbReference type="ARBA" id="ARBA00022801"/>
    </source>
</evidence>
<name>A0A1H3XXM5_ALKAM</name>
<sequence>MASYVIGDIQGCYDQLQHLLTAIDFNEKQDQLWLCGDLVARGPKSLETLRFIRALGSAAVTVLGNHDLNLIASAYGYGRIKVSDQLDNLQQAADFDELIHWLTQQPLIHSPDEQHLLVHAGIPPGWDRTLALAQAQRVSEALQQDAKSLTATMYGNEPSSWSASDNQDDQLRFTINALTRMRFCHPDGRLEFKEKGEPDSNSPLKPWFDFWPQQATTTILFGHWAALNGTCLHPKAIALDTGCVWGNLLTAYCIQTKQRYSVNGYQKKTMLID</sequence>
<comment type="similarity">
    <text evidence="2">Belongs to the Ap4A hydrolase family.</text>
</comment>
<keyword evidence="11" id="KW-1185">Reference proteome</keyword>
<dbReference type="PANTHER" id="PTHR42850:SF11">
    <property type="entry name" value="BIS(5'-NUCLEOSYL)-TETRAPHOSPHATASE [SYMMETRICAL]"/>
    <property type="match status" value="1"/>
</dbReference>
<evidence type="ECO:0000313" key="11">
    <source>
        <dbReference type="Proteomes" id="UP000198773"/>
    </source>
</evidence>
<evidence type="ECO:0000256" key="8">
    <source>
        <dbReference type="ARBA" id="ARBA00049417"/>
    </source>
</evidence>
<dbReference type="OrthoDB" id="9807890at2"/>
<dbReference type="SUPFAM" id="SSF56300">
    <property type="entry name" value="Metallo-dependent phosphatases"/>
    <property type="match status" value="1"/>
</dbReference>
<dbReference type="GO" id="GO:0005737">
    <property type="term" value="C:cytoplasm"/>
    <property type="evidence" value="ECO:0007669"/>
    <property type="project" value="TreeGrafter"/>
</dbReference>
<protein>
    <recommendedName>
        <fullName evidence="3">bis(5'-nucleosyl)-tetraphosphatase (symmetrical)</fullName>
        <ecNumber evidence="3">3.6.1.41</ecNumber>
    </recommendedName>
    <alternativeName>
        <fullName evidence="6">Ap4A hydrolase</fullName>
    </alternativeName>
    <alternativeName>
        <fullName evidence="5">Diadenosine 5',5'''-P1,P4-tetraphosphate pyrophosphohydrolase</fullName>
    </alternativeName>
    <alternativeName>
        <fullName evidence="7">Diadenosine tetraphosphatase</fullName>
    </alternativeName>
</protein>
<dbReference type="InterPro" id="IPR029052">
    <property type="entry name" value="Metallo-depent_PP-like"/>
</dbReference>